<evidence type="ECO:0000313" key="12">
    <source>
        <dbReference type="Proteomes" id="UP000031637"/>
    </source>
</evidence>
<dbReference type="Pfam" id="PF13231">
    <property type="entry name" value="PMT_2"/>
    <property type="match status" value="1"/>
</dbReference>
<evidence type="ECO:0000256" key="8">
    <source>
        <dbReference type="SAM" id="Phobius"/>
    </source>
</evidence>
<feature type="transmembrane region" description="Helical" evidence="8">
    <location>
        <begin position="93"/>
        <end position="111"/>
    </location>
</feature>
<keyword evidence="7 8" id="KW-0472">Membrane</keyword>
<dbReference type="EMBL" id="AP012547">
    <property type="protein sequence ID" value="BAO29308.1"/>
    <property type="molecule type" value="Genomic_DNA"/>
</dbReference>
<dbReference type="AlphaFoldDB" id="W0SHI7"/>
<feature type="transmembrane region" description="Helical" evidence="8">
    <location>
        <begin position="356"/>
        <end position="377"/>
    </location>
</feature>
<dbReference type="GO" id="GO:0009103">
    <property type="term" value="P:lipopolysaccharide biosynthetic process"/>
    <property type="evidence" value="ECO:0007669"/>
    <property type="project" value="TreeGrafter"/>
</dbReference>
<evidence type="ECO:0000259" key="10">
    <source>
        <dbReference type="Pfam" id="PF18583"/>
    </source>
</evidence>
<feature type="transmembrane region" description="Helical" evidence="8">
    <location>
        <begin position="304"/>
        <end position="321"/>
    </location>
</feature>
<gene>
    <name evidence="11" type="ORF">SUTH_01509</name>
</gene>
<evidence type="ECO:0000256" key="2">
    <source>
        <dbReference type="ARBA" id="ARBA00022475"/>
    </source>
</evidence>
<keyword evidence="12" id="KW-1185">Reference proteome</keyword>
<dbReference type="Proteomes" id="UP000031637">
    <property type="component" value="Chromosome"/>
</dbReference>
<keyword evidence="5 8" id="KW-0812">Transmembrane</keyword>
<evidence type="ECO:0000256" key="3">
    <source>
        <dbReference type="ARBA" id="ARBA00022676"/>
    </source>
</evidence>
<comment type="subcellular location">
    <subcellularLocation>
        <location evidence="1">Cell membrane</location>
        <topology evidence="1">Multi-pass membrane protein</topology>
    </subcellularLocation>
</comment>
<dbReference type="STRING" id="1223802.SUTH_01509"/>
<feature type="domain" description="Glycosyltransferase RgtA/B/C/D-like" evidence="9">
    <location>
        <begin position="69"/>
        <end position="232"/>
    </location>
</feature>
<organism evidence="11 12">
    <name type="scientific">Sulfuritalea hydrogenivorans sk43H</name>
    <dbReference type="NCBI Taxonomy" id="1223802"/>
    <lineage>
        <taxon>Bacteria</taxon>
        <taxon>Pseudomonadati</taxon>
        <taxon>Pseudomonadota</taxon>
        <taxon>Betaproteobacteria</taxon>
        <taxon>Nitrosomonadales</taxon>
        <taxon>Sterolibacteriaceae</taxon>
        <taxon>Sulfuritalea</taxon>
    </lineage>
</organism>
<dbReference type="HOGENOM" id="CLU_019200_0_0_4"/>
<feature type="transmembrane region" description="Helical" evidence="8">
    <location>
        <begin position="327"/>
        <end position="344"/>
    </location>
</feature>
<dbReference type="PANTHER" id="PTHR33908:SF3">
    <property type="entry name" value="UNDECAPRENYL PHOSPHATE-ALPHA-4-AMINO-4-DEOXY-L-ARABINOSE ARABINOSYL TRANSFERASE"/>
    <property type="match status" value="1"/>
</dbReference>
<dbReference type="GO" id="GO:0005886">
    <property type="term" value="C:plasma membrane"/>
    <property type="evidence" value="ECO:0007669"/>
    <property type="project" value="UniProtKB-SubCell"/>
</dbReference>
<proteinExistence type="predicted"/>
<keyword evidence="4 11" id="KW-0808">Transferase</keyword>
<dbReference type="InterPro" id="IPR038731">
    <property type="entry name" value="RgtA/B/C-like"/>
</dbReference>
<evidence type="ECO:0000313" key="11">
    <source>
        <dbReference type="EMBL" id="BAO29308.1"/>
    </source>
</evidence>
<feature type="transmembrane region" description="Helical" evidence="8">
    <location>
        <begin position="118"/>
        <end position="135"/>
    </location>
</feature>
<dbReference type="InterPro" id="IPR050297">
    <property type="entry name" value="LipidA_mod_glycosyltrf_83"/>
</dbReference>
<dbReference type="InterPro" id="IPR040845">
    <property type="entry name" value="Arnt_C"/>
</dbReference>
<name>W0SHI7_9PROT</name>
<accession>W0SHI7</accession>
<keyword evidence="6 8" id="KW-1133">Transmembrane helix</keyword>
<dbReference type="RefSeq" id="WP_041098307.1">
    <property type="nucleotide sequence ID" value="NZ_AP012547.1"/>
</dbReference>
<evidence type="ECO:0000259" key="9">
    <source>
        <dbReference type="Pfam" id="PF13231"/>
    </source>
</evidence>
<evidence type="ECO:0000256" key="4">
    <source>
        <dbReference type="ARBA" id="ARBA00022679"/>
    </source>
</evidence>
<evidence type="ECO:0000256" key="7">
    <source>
        <dbReference type="ARBA" id="ARBA00023136"/>
    </source>
</evidence>
<dbReference type="KEGG" id="shd:SUTH_01509"/>
<keyword evidence="3" id="KW-0328">Glycosyltransferase</keyword>
<dbReference type="GO" id="GO:0010041">
    <property type="term" value="P:response to iron(III) ion"/>
    <property type="evidence" value="ECO:0007669"/>
    <property type="project" value="TreeGrafter"/>
</dbReference>
<feature type="transmembrane region" description="Helical" evidence="8">
    <location>
        <begin position="217"/>
        <end position="238"/>
    </location>
</feature>
<evidence type="ECO:0000256" key="5">
    <source>
        <dbReference type="ARBA" id="ARBA00022692"/>
    </source>
</evidence>
<sequence>MRRLAQPRELRGLPLLALILVFALAWFGTLEQRRLINPDEGRYSEIPREMVATGDWLTPRLNGLKYFEKPALQYWATATAFTVFGEHHWTARLWPALTGFLGILATAFATARLFGLQAGLIAGAVLAGSVLWNVIGHVNTLDMGVSFFLAAAVFALCLGQRDDASQRESRRWQDGAWVLLALAILSKGLIGLVLPAATVVAYALWERDWGFILRIRPFRGLLILLAITAPWFIAVSLANPEFAHFFFIHEHFERFLTKAHGRYQPMWYFIPILLIGMLPWLGSLVQGIAAGFRRDAGRRFQPRRFLLVWTVLVFVFFSASSSKLASYILPIFPALAALIGLHLAGHAASRRIEWHVLPAVAIGGGCLFLVPYVTGFASEKVPVALYEAYQPWLYAGAGALLAGGLIAFWLGRRGRNVAAMFTLAFGGFAFGQGFLLGHDSLGAVNSAHDMAAAIRPQIPPDAPFFSVDTYDQSLQFYLKRTTTMVAYRDELGFGISQEPRKFIPDIAGFEQAWSAAPVAWALMSPATWKELNQKGLPMTEVVRDTRRVIVRKP</sequence>
<feature type="transmembrane region" description="Helical" evidence="8">
    <location>
        <begin position="12"/>
        <end position="29"/>
    </location>
</feature>
<feature type="transmembrane region" description="Helical" evidence="8">
    <location>
        <begin position="266"/>
        <end position="292"/>
    </location>
</feature>
<evidence type="ECO:0000256" key="6">
    <source>
        <dbReference type="ARBA" id="ARBA00022989"/>
    </source>
</evidence>
<evidence type="ECO:0000256" key="1">
    <source>
        <dbReference type="ARBA" id="ARBA00004651"/>
    </source>
</evidence>
<reference evidence="11 12" key="1">
    <citation type="journal article" date="2014" name="Syst. Appl. Microbiol.">
        <title>Complete genomes of freshwater sulfur oxidizers Sulfuricella denitrificans skB26 and Sulfuritalea hydrogenivorans sk43H: genetic insights into the sulfur oxidation pathway of betaproteobacteria.</title>
        <authorList>
            <person name="Watanabe T."/>
            <person name="Kojima H."/>
            <person name="Fukui M."/>
        </authorList>
    </citation>
    <scope>NUCLEOTIDE SEQUENCE [LARGE SCALE GENOMIC DNA]</scope>
    <source>
        <strain evidence="11">DSM22779</strain>
    </source>
</reference>
<feature type="transmembrane region" description="Helical" evidence="8">
    <location>
        <begin position="389"/>
        <end position="410"/>
    </location>
</feature>
<dbReference type="PANTHER" id="PTHR33908">
    <property type="entry name" value="MANNOSYLTRANSFERASE YKCB-RELATED"/>
    <property type="match status" value="1"/>
</dbReference>
<dbReference type="OrthoDB" id="9775035at2"/>
<protein>
    <submittedName>
        <fullName evidence="11">Undecaprenyl phosphate-alpha-L-Ara4N transferase</fullName>
    </submittedName>
</protein>
<keyword evidence="2" id="KW-1003">Cell membrane</keyword>
<dbReference type="Pfam" id="PF18583">
    <property type="entry name" value="Arnt_C"/>
    <property type="match status" value="1"/>
</dbReference>
<feature type="domain" description="Aminoarabinose transferase C-terminal" evidence="10">
    <location>
        <begin position="450"/>
        <end position="552"/>
    </location>
</feature>
<feature type="transmembrane region" description="Helical" evidence="8">
    <location>
        <begin position="417"/>
        <end position="436"/>
    </location>
</feature>
<dbReference type="GO" id="GO:0016763">
    <property type="term" value="F:pentosyltransferase activity"/>
    <property type="evidence" value="ECO:0007669"/>
    <property type="project" value="TreeGrafter"/>
</dbReference>
<feature type="transmembrane region" description="Helical" evidence="8">
    <location>
        <begin position="177"/>
        <end position="205"/>
    </location>
</feature>